<reference evidence="2 3" key="1">
    <citation type="submission" date="2019-02" db="EMBL/GenBank/DDBJ databases">
        <title>Opniocepnalus argus genome.</title>
        <authorList>
            <person name="Zhou C."/>
            <person name="Xiao S."/>
        </authorList>
    </citation>
    <scope>NUCLEOTIDE SEQUENCE [LARGE SCALE GENOMIC DNA]</scope>
    <source>
        <strain evidence="2">OARG1902GOOAL</strain>
        <tissue evidence="2">Muscle</tissue>
    </source>
</reference>
<proteinExistence type="predicted"/>
<dbReference type="Proteomes" id="UP000503349">
    <property type="component" value="Chromosome 21"/>
</dbReference>
<dbReference type="AlphaFoldDB" id="A0A6G1QRL6"/>
<evidence type="ECO:0000256" key="1">
    <source>
        <dbReference type="SAM" id="Phobius"/>
    </source>
</evidence>
<feature type="transmembrane region" description="Helical" evidence="1">
    <location>
        <begin position="12"/>
        <end position="33"/>
    </location>
</feature>
<gene>
    <name evidence="2" type="ORF">EXN66_Car021022</name>
</gene>
<evidence type="ECO:0000313" key="3">
    <source>
        <dbReference type="Proteomes" id="UP000503349"/>
    </source>
</evidence>
<reference evidence="3" key="2">
    <citation type="submission" date="2019-02" db="EMBL/GenBank/DDBJ databases">
        <title>Opniocepnalus argus Var Kimnra genome.</title>
        <authorList>
            <person name="Zhou C."/>
            <person name="Xiao S."/>
        </authorList>
    </citation>
    <scope>NUCLEOTIDE SEQUENCE [LARGE SCALE GENOMIC DNA]</scope>
</reference>
<accession>A0A6G1QRL6</accession>
<organism evidence="2 3">
    <name type="scientific">Channa argus</name>
    <name type="common">Northern snakehead</name>
    <name type="synonym">Ophicephalus argus</name>
    <dbReference type="NCBI Taxonomy" id="215402"/>
    <lineage>
        <taxon>Eukaryota</taxon>
        <taxon>Metazoa</taxon>
        <taxon>Chordata</taxon>
        <taxon>Craniata</taxon>
        <taxon>Vertebrata</taxon>
        <taxon>Euteleostomi</taxon>
        <taxon>Actinopterygii</taxon>
        <taxon>Neopterygii</taxon>
        <taxon>Teleostei</taxon>
        <taxon>Neoteleostei</taxon>
        <taxon>Acanthomorphata</taxon>
        <taxon>Anabantaria</taxon>
        <taxon>Anabantiformes</taxon>
        <taxon>Channoidei</taxon>
        <taxon>Channidae</taxon>
        <taxon>Channa</taxon>
    </lineage>
</organism>
<evidence type="ECO:0000313" key="2">
    <source>
        <dbReference type="EMBL" id="KAF3705331.1"/>
    </source>
</evidence>
<name>A0A6G1QRL6_CHAAH</name>
<keyword evidence="1" id="KW-0472">Membrane</keyword>
<dbReference type="EMBL" id="CM015732">
    <property type="protein sequence ID" value="KAF3705331.1"/>
    <property type="molecule type" value="Genomic_DNA"/>
</dbReference>
<keyword evidence="3" id="KW-1185">Reference proteome</keyword>
<protein>
    <submittedName>
        <fullName evidence="2">Uncharacterized protein</fullName>
    </submittedName>
</protein>
<keyword evidence="1" id="KW-1133">Transmembrane helix</keyword>
<keyword evidence="1" id="KW-0812">Transmembrane</keyword>
<sequence length="62" mass="6962">MTIQNGIFITLIRMNGAAVVITAIVFIIIIIFITPTHTHTHTHHWTQCIEAGSSSLIHIWLN</sequence>